<dbReference type="Proteomes" id="UP001589943">
    <property type="component" value="Unassembled WGS sequence"/>
</dbReference>
<sequence length="102" mass="11114">MRIDKLLWFLRLTPTRSAAQALVDQGHIRINGRRVVRSAQPAVVGDVLVLPLPRGVIVIELIALPNRRGPASEAQSCYRALDEREANPIAGAKPTPEGTQLS</sequence>
<organism evidence="3 4">
    <name type="scientific">Novosphingobium aquiterrae</name>
    <dbReference type="NCBI Taxonomy" id="624388"/>
    <lineage>
        <taxon>Bacteria</taxon>
        <taxon>Pseudomonadati</taxon>
        <taxon>Pseudomonadota</taxon>
        <taxon>Alphaproteobacteria</taxon>
        <taxon>Sphingomonadales</taxon>
        <taxon>Sphingomonadaceae</taxon>
        <taxon>Novosphingobium</taxon>
    </lineage>
</organism>
<dbReference type="Gene3D" id="3.10.290.10">
    <property type="entry name" value="RNA-binding S4 domain"/>
    <property type="match status" value="1"/>
</dbReference>
<keyword evidence="1" id="KW-0694">RNA-binding</keyword>
<dbReference type="InterPro" id="IPR036986">
    <property type="entry name" value="S4_RNA-bd_sf"/>
</dbReference>
<dbReference type="CDD" id="cd00165">
    <property type="entry name" value="S4"/>
    <property type="match status" value="1"/>
</dbReference>
<dbReference type="EMBL" id="JBHLTL010000006">
    <property type="protein sequence ID" value="MFC0589787.1"/>
    <property type="molecule type" value="Genomic_DNA"/>
</dbReference>
<protein>
    <submittedName>
        <fullName evidence="3">RNA-binding S4 domain-containing protein</fullName>
    </submittedName>
</protein>
<keyword evidence="4" id="KW-1185">Reference proteome</keyword>
<reference evidence="3 4" key="1">
    <citation type="submission" date="2024-09" db="EMBL/GenBank/DDBJ databases">
        <authorList>
            <person name="Sun Q."/>
            <person name="Mori K."/>
        </authorList>
    </citation>
    <scope>NUCLEOTIDE SEQUENCE [LARGE SCALE GENOMIC DNA]</scope>
    <source>
        <strain evidence="3 4">NCAIM B.02537</strain>
    </source>
</reference>
<feature type="domain" description="RNA-binding S4" evidence="2">
    <location>
        <begin position="1"/>
        <end position="67"/>
    </location>
</feature>
<evidence type="ECO:0000259" key="2">
    <source>
        <dbReference type="SMART" id="SM00363"/>
    </source>
</evidence>
<accession>A0ABV6PIX4</accession>
<dbReference type="PROSITE" id="PS50889">
    <property type="entry name" value="S4"/>
    <property type="match status" value="1"/>
</dbReference>
<dbReference type="InterPro" id="IPR002942">
    <property type="entry name" value="S4_RNA-bd"/>
</dbReference>
<evidence type="ECO:0000313" key="3">
    <source>
        <dbReference type="EMBL" id="MFC0589787.1"/>
    </source>
</evidence>
<comment type="caution">
    <text evidence="3">The sequence shown here is derived from an EMBL/GenBank/DDBJ whole genome shotgun (WGS) entry which is preliminary data.</text>
</comment>
<dbReference type="RefSeq" id="WP_379481249.1">
    <property type="nucleotide sequence ID" value="NZ_JBHLTL010000006.1"/>
</dbReference>
<dbReference type="SUPFAM" id="SSF55174">
    <property type="entry name" value="Alpha-L RNA-binding motif"/>
    <property type="match status" value="1"/>
</dbReference>
<dbReference type="SMART" id="SM00363">
    <property type="entry name" value="S4"/>
    <property type="match status" value="1"/>
</dbReference>
<dbReference type="Pfam" id="PF01479">
    <property type="entry name" value="S4"/>
    <property type="match status" value="1"/>
</dbReference>
<proteinExistence type="predicted"/>
<evidence type="ECO:0000313" key="4">
    <source>
        <dbReference type="Proteomes" id="UP001589943"/>
    </source>
</evidence>
<name>A0ABV6PIX4_9SPHN</name>
<evidence type="ECO:0000256" key="1">
    <source>
        <dbReference type="PROSITE-ProRule" id="PRU00182"/>
    </source>
</evidence>
<gene>
    <name evidence="3" type="ORF">ACFFF7_10215</name>
</gene>